<reference evidence="1" key="1">
    <citation type="submission" date="2017-07" db="EMBL/GenBank/DDBJ databases">
        <title>Taro Niue Genome Assembly and Annotation.</title>
        <authorList>
            <person name="Atibalentja N."/>
            <person name="Keating K."/>
            <person name="Fields C.J."/>
        </authorList>
    </citation>
    <scope>NUCLEOTIDE SEQUENCE</scope>
    <source>
        <strain evidence="1">Niue_2</strain>
        <tissue evidence="1">Leaf</tissue>
    </source>
</reference>
<dbReference type="EMBL" id="NMUH01003220">
    <property type="protein sequence ID" value="MQM04456.1"/>
    <property type="molecule type" value="Genomic_DNA"/>
</dbReference>
<comment type="caution">
    <text evidence="1">The sequence shown here is derived from an EMBL/GenBank/DDBJ whole genome shotgun (WGS) entry which is preliminary data.</text>
</comment>
<evidence type="ECO:0000313" key="2">
    <source>
        <dbReference type="Proteomes" id="UP000652761"/>
    </source>
</evidence>
<protein>
    <submittedName>
        <fullName evidence="1">Uncharacterized protein</fullName>
    </submittedName>
</protein>
<name>A0A843W974_COLES</name>
<keyword evidence="2" id="KW-1185">Reference proteome</keyword>
<evidence type="ECO:0000313" key="1">
    <source>
        <dbReference type="EMBL" id="MQM04456.1"/>
    </source>
</evidence>
<sequence length="140" mass="15958">MGRYIRALHKTGKPFHKGEKSPKKWLRRQYLEICTSKNSGYYSEAPIRNRHFDPVGKRLHSEISDPAQNSSPGAWSRAVDAIAYGHLFAQMDITFYSRLPRLRESLAEPTLGAGLSRRSEAVFNSSRDLLPRNFAPERAL</sequence>
<organism evidence="1 2">
    <name type="scientific">Colocasia esculenta</name>
    <name type="common">Wild taro</name>
    <name type="synonym">Arum esculentum</name>
    <dbReference type="NCBI Taxonomy" id="4460"/>
    <lineage>
        <taxon>Eukaryota</taxon>
        <taxon>Viridiplantae</taxon>
        <taxon>Streptophyta</taxon>
        <taxon>Embryophyta</taxon>
        <taxon>Tracheophyta</taxon>
        <taxon>Spermatophyta</taxon>
        <taxon>Magnoliopsida</taxon>
        <taxon>Liliopsida</taxon>
        <taxon>Araceae</taxon>
        <taxon>Aroideae</taxon>
        <taxon>Colocasieae</taxon>
        <taxon>Colocasia</taxon>
    </lineage>
</organism>
<dbReference type="AlphaFoldDB" id="A0A843W974"/>
<accession>A0A843W974</accession>
<gene>
    <name evidence="1" type="ORF">Taro_037259</name>
</gene>
<dbReference type="Proteomes" id="UP000652761">
    <property type="component" value="Unassembled WGS sequence"/>
</dbReference>
<proteinExistence type="predicted"/>